<dbReference type="InterPro" id="IPR045340">
    <property type="entry name" value="DUF6533"/>
</dbReference>
<dbReference type="AlphaFoldDB" id="A0A4S4KK04"/>
<dbReference type="EMBL" id="SGPJ01000105">
    <property type="protein sequence ID" value="THG98761.1"/>
    <property type="molecule type" value="Genomic_DNA"/>
</dbReference>
<dbReference type="Pfam" id="PF20151">
    <property type="entry name" value="DUF6533"/>
    <property type="match status" value="1"/>
</dbReference>
<name>A0A4S4KK04_9APHY</name>
<keyword evidence="2" id="KW-1133">Transmembrane helix</keyword>
<feature type="domain" description="DUF6533" evidence="3">
    <location>
        <begin position="22"/>
        <end position="65"/>
    </location>
</feature>
<evidence type="ECO:0000313" key="4">
    <source>
        <dbReference type="EMBL" id="THG98761.1"/>
    </source>
</evidence>
<feature type="region of interest" description="Disordered" evidence="1">
    <location>
        <begin position="168"/>
        <end position="208"/>
    </location>
</feature>
<sequence>MSPADSEVVAELQAIFVNDCISYAMSALVAYEYIITLRQEATMVWLRKWTIATWLFMVNRYMTIAVAILGSSPSTAKAALTLPTVNIIVLALTWRKTYKNWVGGMLIGMDTPLSHMLIRDGTIYFGALLVMNIAQLREPEGTGTHGISNSRFSVPAFRVPTLASIAGNMGEDLRHGPTPDEGDDQGDEEMDGDIDESAENSAVLRAER</sequence>
<feature type="transmembrane region" description="Helical" evidence="2">
    <location>
        <begin position="12"/>
        <end position="31"/>
    </location>
</feature>
<gene>
    <name evidence="4" type="ORF">EW026_g3493</name>
</gene>
<evidence type="ECO:0000259" key="3">
    <source>
        <dbReference type="Pfam" id="PF20151"/>
    </source>
</evidence>
<evidence type="ECO:0000256" key="2">
    <source>
        <dbReference type="SAM" id="Phobius"/>
    </source>
</evidence>
<keyword evidence="2" id="KW-0472">Membrane</keyword>
<organism evidence="4 5">
    <name type="scientific">Hermanssonia centrifuga</name>
    <dbReference type="NCBI Taxonomy" id="98765"/>
    <lineage>
        <taxon>Eukaryota</taxon>
        <taxon>Fungi</taxon>
        <taxon>Dikarya</taxon>
        <taxon>Basidiomycota</taxon>
        <taxon>Agaricomycotina</taxon>
        <taxon>Agaricomycetes</taxon>
        <taxon>Polyporales</taxon>
        <taxon>Meruliaceae</taxon>
        <taxon>Hermanssonia</taxon>
    </lineage>
</organism>
<proteinExistence type="predicted"/>
<comment type="caution">
    <text evidence="4">The sequence shown here is derived from an EMBL/GenBank/DDBJ whole genome shotgun (WGS) entry which is preliminary data.</text>
</comment>
<feature type="transmembrane region" description="Helical" evidence="2">
    <location>
        <begin position="76"/>
        <end position="94"/>
    </location>
</feature>
<accession>A0A4S4KK04</accession>
<feature type="compositionally biased region" description="Acidic residues" evidence="1">
    <location>
        <begin position="180"/>
        <end position="198"/>
    </location>
</feature>
<reference evidence="4 5" key="1">
    <citation type="submission" date="2019-02" db="EMBL/GenBank/DDBJ databases">
        <title>Genome sequencing of the rare red list fungi Phlebia centrifuga.</title>
        <authorList>
            <person name="Buettner E."/>
            <person name="Kellner H."/>
        </authorList>
    </citation>
    <scope>NUCLEOTIDE SEQUENCE [LARGE SCALE GENOMIC DNA]</scope>
    <source>
        <strain evidence="4 5">DSM 108282</strain>
    </source>
</reference>
<evidence type="ECO:0000313" key="5">
    <source>
        <dbReference type="Proteomes" id="UP000309038"/>
    </source>
</evidence>
<feature type="transmembrane region" description="Helical" evidence="2">
    <location>
        <begin position="51"/>
        <end position="70"/>
    </location>
</feature>
<keyword evidence="5" id="KW-1185">Reference proteome</keyword>
<evidence type="ECO:0000256" key="1">
    <source>
        <dbReference type="SAM" id="MobiDB-lite"/>
    </source>
</evidence>
<protein>
    <recommendedName>
        <fullName evidence="3">DUF6533 domain-containing protein</fullName>
    </recommendedName>
</protein>
<keyword evidence="2" id="KW-0812">Transmembrane</keyword>
<dbReference type="Proteomes" id="UP000309038">
    <property type="component" value="Unassembled WGS sequence"/>
</dbReference>